<dbReference type="AlphaFoldDB" id="A0A7G1GXS4"/>
<comment type="similarity">
    <text evidence="4 9 10">Belongs to the HisA/HisF family.</text>
</comment>
<evidence type="ECO:0000256" key="11">
    <source>
        <dbReference type="RuleBase" id="RU003658"/>
    </source>
</evidence>
<evidence type="ECO:0000256" key="4">
    <source>
        <dbReference type="ARBA" id="ARBA00009667"/>
    </source>
</evidence>
<dbReference type="Gene3D" id="3.20.20.70">
    <property type="entry name" value="Aldolase class I"/>
    <property type="match status" value="1"/>
</dbReference>
<evidence type="ECO:0000256" key="6">
    <source>
        <dbReference type="ARBA" id="ARBA00022605"/>
    </source>
</evidence>
<dbReference type="PANTHER" id="PTHR43090">
    <property type="entry name" value="1-(5-PHOSPHORIBOSYL)-5-[(5-PHOSPHORIBOSYLAMINO)METHYLIDENEAMINO] IMIDAZOLE-4-CARBOXAMIDE ISOMERASE"/>
    <property type="match status" value="1"/>
</dbReference>
<dbReference type="InterPro" id="IPR044524">
    <property type="entry name" value="Isoase_HisA-like"/>
</dbReference>
<evidence type="ECO:0000256" key="5">
    <source>
        <dbReference type="ARBA" id="ARBA00022490"/>
    </source>
</evidence>
<dbReference type="InterPro" id="IPR006063">
    <property type="entry name" value="HisA_bact_arch"/>
</dbReference>
<dbReference type="SUPFAM" id="SSF51366">
    <property type="entry name" value="Ribulose-phoshate binding barrel"/>
    <property type="match status" value="1"/>
</dbReference>
<dbReference type="GO" id="GO:0000105">
    <property type="term" value="P:L-histidine biosynthetic process"/>
    <property type="evidence" value="ECO:0007669"/>
    <property type="project" value="UniProtKB-UniRule"/>
</dbReference>
<protein>
    <recommendedName>
        <fullName evidence="9 11">1-(5-phosphoribosyl)-5-[(5-phosphoribosylamino)methylideneamino] imidazole-4-carboxamide isomerase</fullName>
        <ecNumber evidence="9 11">5.3.1.16</ecNumber>
    </recommendedName>
    <alternativeName>
        <fullName evidence="9">Phosphoribosylformimino-5-aminoimidazole carboxamide ribotide isomerase</fullName>
    </alternativeName>
</protein>
<dbReference type="GO" id="GO:0003949">
    <property type="term" value="F:1-(5-phosphoribosyl)-5-[(5-phosphoribosylamino)methylideneamino]imidazole-4-carboxamide isomerase activity"/>
    <property type="evidence" value="ECO:0007669"/>
    <property type="project" value="UniProtKB-UniRule"/>
</dbReference>
<keyword evidence="12" id="KW-1133">Transmembrane helix</keyword>
<keyword evidence="7 9" id="KW-0368">Histidine biosynthesis</keyword>
<keyword evidence="12" id="KW-0472">Membrane</keyword>
<comment type="subcellular location">
    <subcellularLocation>
        <location evidence="2 9 11">Cytoplasm</location>
    </subcellularLocation>
</comment>
<dbReference type="GO" id="GO:0000162">
    <property type="term" value="P:L-tryptophan biosynthetic process"/>
    <property type="evidence" value="ECO:0007669"/>
    <property type="project" value="TreeGrafter"/>
</dbReference>
<dbReference type="EMBL" id="AP022873">
    <property type="protein sequence ID" value="BCB95130.1"/>
    <property type="molecule type" value="Genomic_DNA"/>
</dbReference>
<dbReference type="PANTHER" id="PTHR43090:SF2">
    <property type="entry name" value="1-(5-PHOSPHORIBOSYL)-5-[(5-PHOSPHORIBOSYLAMINO)METHYLIDENEAMINO] IMIDAZOLE-4-CARBOXAMIDE ISOMERASE"/>
    <property type="match status" value="1"/>
</dbReference>
<keyword evidence="6 9" id="KW-0028">Amino-acid biosynthesis</keyword>
<evidence type="ECO:0000256" key="2">
    <source>
        <dbReference type="ARBA" id="ARBA00004496"/>
    </source>
</evidence>
<keyword evidence="8 9" id="KW-0413">Isomerase</keyword>
<comment type="pathway">
    <text evidence="3 9 11">Amino-acid biosynthesis; L-histidine biosynthesis; L-histidine from 5-phospho-alpha-D-ribose 1-diphosphate: step 4/9.</text>
</comment>
<dbReference type="HAMAP" id="MF_01014">
    <property type="entry name" value="HisA"/>
    <property type="match status" value="1"/>
</dbReference>
<evidence type="ECO:0000256" key="8">
    <source>
        <dbReference type="ARBA" id="ARBA00023235"/>
    </source>
</evidence>
<dbReference type="InterPro" id="IPR011060">
    <property type="entry name" value="RibuloseP-bd_barrel"/>
</dbReference>
<evidence type="ECO:0000256" key="1">
    <source>
        <dbReference type="ARBA" id="ARBA00000901"/>
    </source>
</evidence>
<comment type="catalytic activity">
    <reaction evidence="1 9 11">
        <text>1-(5-phospho-beta-D-ribosyl)-5-[(5-phospho-beta-D-ribosylamino)methylideneamino]imidazole-4-carboxamide = 5-[(5-phospho-1-deoxy-D-ribulos-1-ylimino)methylamino]-1-(5-phospho-beta-D-ribosyl)imidazole-4-carboxamide</text>
        <dbReference type="Rhea" id="RHEA:15469"/>
        <dbReference type="ChEBI" id="CHEBI:58435"/>
        <dbReference type="ChEBI" id="CHEBI:58525"/>
        <dbReference type="EC" id="5.3.1.16"/>
    </reaction>
</comment>
<dbReference type="CDD" id="cd04732">
    <property type="entry name" value="HisA"/>
    <property type="match status" value="1"/>
</dbReference>
<accession>A0A7G1GXS4</accession>
<evidence type="ECO:0000256" key="12">
    <source>
        <dbReference type="SAM" id="Phobius"/>
    </source>
</evidence>
<sequence length="280" mass="30721">MSFSEISKAKALVQIYRKKAKNKNLNLIFHFLKHFLLYYSMLVIPAIDLKDGLCVRLLQGRKEDATIYSDDPASTAKRWESCGAKLLHVVDLDGAFTGNQKNIEGIRKIRQAVGMDIEVGGGIRNLQQIDLLISIGIDRVILGTAAIENPEIVKEACKKYPGKVLVGIDAKNGFVAVKGWVEVTGVRAKELALKMQDRGVFGIIYTDISKDGMMTGPNIETTREMVETLTIPVIASGGVSSIEDIKRLKEIKGLYGVITGKAIYSGAIDLKEAIEIAVKR</sequence>
<dbReference type="NCBIfam" id="NF010112">
    <property type="entry name" value="PRK13585.1"/>
    <property type="match status" value="1"/>
</dbReference>
<feature type="active site" description="Proton donor" evidence="9">
    <location>
        <position position="169"/>
    </location>
</feature>
<feature type="transmembrane region" description="Helical" evidence="12">
    <location>
        <begin position="27"/>
        <end position="47"/>
    </location>
</feature>
<dbReference type="InterPro" id="IPR006062">
    <property type="entry name" value="His_biosynth"/>
</dbReference>
<evidence type="ECO:0000256" key="9">
    <source>
        <dbReference type="HAMAP-Rule" id="MF_01014"/>
    </source>
</evidence>
<evidence type="ECO:0000256" key="10">
    <source>
        <dbReference type="RuleBase" id="RU003657"/>
    </source>
</evidence>
<feature type="active site" description="Proton acceptor" evidence="9">
    <location>
        <position position="48"/>
    </location>
</feature>
<dbReference type="Proteomes" id="UP000516360">
    <property type="component" value="Chromosome"/>
</dbReference>
<dbReference type="EC" id="5.3.1.16" evidence="9 11"/>
<proteinExistence type="inferred from homology"/>
<evidence type="ECO:0000313" key="14">
    <source>
        <dbReference type="Proteomes" id="UP000516360"/>
    </source>
</evidence>
<reference evidence="13 14" key="1">
    <citation type="submission" date="2020-03" db="EMBL/GenBank/DDBJ databases">
        <title>Complete genome sequences of two sulfur-disproportionating bacterial strains T55J and Mzg5.</title>
        <authorList>
            <person name="Umezawa K."/>
            <person name="Kojima H."/>
            <person name="Kato Y."/>
            <person name="Fukui M."/>
        </authorList>
    </citation>
    <scope>NUCLEOTIDE SEQUENCE [LARGE SCALE GENOMIC DNA]</scope>
    <source>
        <strain evidence="13 14">T55J</strain>
    </source>
</reference>
<keyword evidence="14" id="KW-1185">Reference proteome</keyword>
<keyword evidence="5 9" id="KW-0963">Cytoplasm</keyword>
<dbReference type="KEGG" id="dtp:JZK55_00520"/>
<keyword evidence="12" id="KW-0812">Transmembrane</keyword>
<dbReference type="InterPro" id="IPR023016">
    <property type="entry name" value="HisA/PriA"/>
</dbReference>
<evidence type="ECO:0000256" key="7">
    <source>
        <dbReference type="ARBA" id="ARBA00023102"/>
    </source>
</evidence>
<dbReference type="InterPro" id="IPR013785">
    <property type="entry name" value="Aldolase_TIM"/>
</dbReference>
<organism evidence="13 14">
    <name type="scientific">Dissulfurispira thermophila</name>
    <dbReference type="NCBI Taxonomy" id="2715679"/>
    <lineage>
        <taxon>Bacteria</taxon>
        <taxon>Pseudomonadati</taxon>
        <taxon>Nitrospirota</taxon>
        <taxon>Thermodesulfovibrionia</taxon>
        <taxon>Thermodesulfovibrionales</taxon>
        <taxon>Dissulfurispiraceae</taxon>
        <taxon>Dissulfurispira</taxon>
    </lineage>
</organism>
<name>A0A7G1GXS4_9BACT</name>
<dbReference type="FunFam" id="3.20.20.70:FF:000009">
    <property type="entry name" value="1-(5-phosphoribosyl)-5-[(5-phosphoribosylamino)methylideneamino] imidazole-4-carboxamide isomerase"/>
    <property type="match status" value="1"/>
</dbReference>
<gene>
    <name evidence="9 13" type="primary">hisA</name>
    <name evidence="13" type="ORF">JZK55_00520</name>
</gene>
<evidence type="ECO:0000256" key="3">
    <source>
        <dbReference type="ARBA" id="ARBA00005133"/>
    </source>
</evidence>
<dbReference type="GO" id="GO:0005737">
    <property type="term" value="C:cytoplasm"/>
    <property type="evidence" value="ECO:0007669"/>
    <property type="project" value="UniProtKB-SubCell"/>
</dbReference>
<dbReference type="UniPathway" id="UPA00031">
    <property type="reaction ID" value="UER00009"/>
</dbReference>
<dbReference type="Pfam" id="PF00977">
    <property type="entry name" value="His_biosynth"/>
    <property type="match status" value="1"/>
</dbReference>
<dbReference type="NCBIfam" id="TIGR00007">
    <property type="entry name" value="1-(5-phosphoribosyl)-5-[(5-phosphoribosylamino)methylideneamino]imidazole-4-carboxamide isomerase"/>
    <property type="match status" value="1"/>
</dbReference>
<evidence type="ECO:0000313" key="13">
    <source>
        <dbReference type="EMBL" id="BCB95130.1"/>
    </source>
</evidence>